<evidence type="ECO:0000256" key="6">
    <source>
        <dbReference type="ARBA" id="ARBA00023136"/>
    </source>
</evidence>
<evidence type="ECO:0000256" key="9">
    <source>
        <dbReference type="SAM" id="Phobius"/>
    </source>
</evidence>
<dbReference type="OrthoDB" id="9815217at2"/>
<keyword evidence="5 9" id="KW-1133">Transmembrane helix</keyword>
<feature type="compositionally biased region" description="Polar residues" evidence="8">
    <location>
        <begin position="261"/>
        <end position="274"/>
    </location>
</feature>
<dbReference type="PATRIC" id="fig|45070.6.peg.172"/>
<name>A0A0W0X4C3_9GAMM</name>
<feature type="transmembrane region" description="Helical" evidence="9">
    <location>
        <begin position="21"/>
        <end position="38"/>
    </location>
</feature>
<dbReference type="Pfam" id="PF13677">
    <property type="entry name" value="MotB_plug"/>
    <property type="match status" value="1"/>
</dbReference>
<evidence type="ECO:0000256" key="7">
    <source>
        <dbReference type="PROSITE-ProRule" id="PRU00473"/>
    </source>
</evidence>
<proteinExistence type="inferred from homology"/>
<dbReference type="RefSeq" id="WP_058503254.1">
    <property type="nucleotide sequence ID" value="NZ_CAAAIF010000002.1"/>
</dbReference>
<protein>
    <submittedName>
        <fullName evidence="11">Flagellar motor protein MotD</fullName>
    </submittedName>
</protein>
<evidence type="ECO:0000256" key="4">
    <source>
        <dbReference type="ARBA" id="ARBA00022692"/>
    </source>
</evidence>
<evidence type="ECO:0000256" key="3">
    <source>
        <dbReference type="ARBA" id="ARBA00022475"/>
    </source>
</evidence>
<dbReference type="InterPro" id="IPR050330">
    <property type="entry name" value="Bact_OuterMem_StrucFunc"/>
</dbReference>
<keyword evidence="4 9" id="KW-0812">Transmembrane</keyword>
<dbReference type="PROSITE" id="PS51123">
    <property type="entry name" value="OMPA_2"/>
    <property type="match status" value="1"/>
</dbReference>
<reference evidence="11 12" key="1">
    <citation type="submission" date="2015-11" db="EMBL/GenBank/DDBJ databases">
        <title>Genomic analysis of 38 Legionella species identifies large and diverse effector repertoires.</title>
        <authorList>
            <person name="Burstein D."/>
            <person name="Amaro F."/>
            <person name="Zusman T."/>
            <person name="Lifshitz Z."/>
            <person name="Cohen O."/>
            <person name="Gilbert J.A."/>
            <person name="Pupko T."/>
            <person name="Shuman H.A."/>
            <person name="Segal G."/>
        </authorList>
    </citation>
    <scope>NUCLEOTIDE SEQUENCE [LARGE SCALE GENOMIC DNA]</scope>
    <source>
        <strain evidence="11 12">ATCC 49506</strain>
    </source>
</reference>
<organism evidence="11 12">
    <name type="scientific">Legionella nautarum</name>
    <dbReference type="NCBI Taxonomy" id="45070"/>
    <lineage>
        <taxon>Bacteria</taxon>
        <taxon>Pseudomonadati</taxon>
        <taxon>Pseudomonadota</taxon>
        <taxon>Gammaproteobacteria</taxon>
        <taxon>Legionellales</taxon>
        <taxon>Legionellaceae</taxon>
        <taxon>Legionella</taxon>
    </lineage>
</organism>
<sequence>MRGRKNKAVPHEDTHRWMVSYADFITLLFAFFVVMYAISSVNVSKYKSLAEGMNSAFTSKSKGQSVADVAQTKKDMKTAVDSPINEKDKFNQLIKALSDLQDSDYHMNPQDGWVELDIKANALFDSGSADLRPVAVLKLMKLASIIKTLPYPIAIEGYTDNMPIETEQYPSNWELSSARAAAVARTLVSFGVDKKQLSVTGYGEQYPVADNSTEEGRAQNRRVNVIIAKDKTVPRLLDPSISAVKRPKITNKPVKLEKPQAVTTPINNNNKEMQ</sequence>
<keyword evidence="3" id="KW-1003">Cell membrane</keyword>
<comment type="similarity">
    <text evidence="2">Belongs to the MotB family.</text>
</comment>
<evidence type="ECO:0000259" key="10">
    <source>
        <dbReference type="PROSITE" id="PS51123"/>
    </source>
</evidence>
<dbReference type="InterPro" id="IPR006665">
    <property type="entry name" value="OmpA-like"/>
</dbReference>
<comment type="caution">
    <text evidence="11">The sequence shown here is derived from an EMBL/GenBank/DDBJ whole genome shotgun (WGS) entry which is preliminary data.</text>
</comment>
<keyword evidence="6 7" id="KW-0472">Membrane</keyword>
<keyword evidence="11" id="KW-0966">Cell projection</keyword>
<dbReference type="Pfam" id="PF00691">
    <property type="entry name" value="OmpA"/>
    <property type="match status" value="1"/>
</dbReference>
<accession>A0A0W0X4C3</accession>
<dbReference type="InterPro" id="IPR025713">
    <property type="entry name" value="MotB-like_N_dom"/>
</dbReference>
<dbReference type="PANTHER" id="PTHR30329">
    <property type="entry name" value="STATOR ELEMENT OF FLAGELLAR MOTOR COMPLEX"/>
    <property type="match status" value="1"/>
</dbReference>
<evidence type="ECO:0000313" key="11">
    <source>
        <dbReference type="EMBL" id="KTD39399.1"/>
    </source>
</evidence>
<dbReference type="STRING" id="45070.Lnau_0166"/>
<evidence type="ECO:0000313" key="12">
    <source>
        <dbReference type="Proteomes" id="UP000054725"/>
    </source>
</evidence>
<dbReference type="AlphaFoldDB" id="A0A0W0X4C3"/>
<evidence type="ECO:0000256" key="5">
    <source>
        <dbReference type="ARBA" id="ARBA00022989"/>
    </source>
</evidence>
<dbReference type="InterPro" id="IPR036737">
    <property type="entry name" value="OmpA-like_sf"/>
</dbReference>
<dbReference type="Gene3D" id="3.30.1330.60">
    <property type="entry name" value="OmpA-like domain"/>
    <property type="match status" value="1"/>
</dbReference>
<dbReference type="PANTHER" id="PTHR30329:SF20">
    <property type="entry name" value="EXPORTED PROTEIN"/>
    <property type="match status" value="1"/>
</dbReference>
<keyword evidence="12" id="KW-1185">Reference proteome</keyword>
<evidence type="ECO:0000256" key="1">
    <source>
        <dbReference type="ARBA" id="ARBA00004162"/>
    </source>
</evidence>
<dbReference type="CDD" id="cd07185">
    <property type="entry name" value="OmpA_C-like"/>
    <property type="match status" value="1"/>
</dbReference>
<keyword evidence="11" id="KW-0282">Flagellum</keyword>
<evidence type="ECO:0000256" key="8">
    <source>
        <dbReference type="SAM" id="MobiDB-lite"/>
    </source>
</evidence>
<feature type="region of interest" description="Disordered" evidence="8">
    <location>
        <begin position="248"/>
        <end position="274"/>
    </location>
</feature>
<evidence type="ECO:0000256" key="2">
    <source>
        <dbReference type="ARBA" id="ARBA00008914"/>
    </source>
</evidence>
<gene>
    <name evidence="11" type="primary">motB_1</name>
    <name evidence="11" type="ORF">Lnau_0166</name>
</gene>
<dbReference type="EMBL" id="LNYO01000001">
    <property type="protein sequence ID" value="KTD39399.1"/>
    <property type="molecule type" value="Genomic_DNA"/>
</dbReference>
<dbReference type="Proteomes" id="UP000054725">
    <property type="component" value="Unassembled WGS sequence"/>
</dbReference>
<dbReference type="SUPFAM" id="SSF103088">
    <property type="entry name" value="OmpA-like"/>
    <property type="match status" value="1"/>
</dbReference>
<comment type="subcellular location">
    <subcellularLocation>
        <location evidence="1">Cell membrane</location>
        <topology evidence="1">Single-pass membrane protein</topology>
    </subcellularLocation>
</comment>
<feature type="domain" description="OmpA-like" evidence="10">
    <location>
        <begin position="111"/>
        <end position="231"/>
    </location>
</feature>
<keyword evidence="11" id="KW-0969">Cilium</keyword>
<dbReference type="GO" id="GO:0005886">
    <property type="term" value="C:plasma membrane"/>
    <property type="evidence" value="ECO:0007669"/>
    <property type="project" value="UniProtKB-SubCell"/>
</dbReference>